<evidence type="ECO:0000256" key="1">
    <source>
        <dbReference type="SAM" id="MobiDB-lite"/>
    </source>
</evidence>
<name>A0AAE1SHN1_9SOLA</name>
<feature type="region of interest" description="Disordered" evidence="1">
    <location>
        <begin position="142"/>
        <end position="168"/>
    </location>
</feature>
<proteinExistence type="predicted"/>
<keyword evidence="3" id="KW-1185">Reference proteome</keyword>
<reference evidence="2" key="1">
    <citation type="submission" date="2023-12" db="EMBL/GenBank/DDBJ databases">
        <title>Genome assembly of Anisodus tanguticus.</title>
        <authorList>
            <person name="Wang Y.-J."/>
        </authorList>
    </citation>
    <scope>NUCLEOTIDE SEQUENCE</scope>
    <source>
        <strain evidence="2">KB-2021</strain>
        <tissue evidence="2">Leaf</tissue>
    </source>
</reference>
<gene>
    <name evidence="2" type="ORF">RND71_013424</name>
</gene>
<feature type="compositionally biased region" description="Polar residues" evidence="1">
    <location>
        <begin position="99"/>
        <end position="111"/>
    </location>
</feature>
<dbReference type="AlphaFoldDB" id="A0AAE1SHN1"/>
<evidence type="ECO:0000313" key="2">
    <source>
        <dbReference type="EMBL" id="KAK4369632.1"/>
    </source>
</evidence>
<protein>
    <submittedName>
        <fullName evidence="2">Uncharacterized protein</fullName>
    </submittedName>
</protein>
<organism evidence="2 3">
    <name type="scientific">Anisodus tanguticus</name>
    <dbReference type="NCBI Taxonomy" id="243964"/>
    <lineage>
        <taxon>Eukaryota</taxon>
        <taxon>Viridiplantae</taxon>
        <taxon>Streptophyta</taxon>
        <taxon>Embryophyta</taxon>
        <taxon>Tracheophyta</taxon>
        <taxon>Spermatophyta</taxon>
        <taxon>Magnoliopsida</taxon>
        <taxon>eudicotyledons</taxon>
        <taxon>Gunneridae</taxon>
        <taxon>Pentapetalae</taxon>
        <taxon>asterids</taxon>
        <taxon>lamiids</taxon>
        <taxon>Solanales</taxon>
        <taxon>Solanaceae</taxon>
        <taxon>Solanoideae</taxon>
        <taxon>Hyoscyameae</taxon>
        <taxon>Anisodus</taxon>
    </lineage>
</organism>
<feature type="region of interest" description="Disordered" evidence="1">
    <location>
        <begin position="99"/>
        <end position="124"/>
    </location>
</feature>
<sequence>MAVQGPSQTFHDGFSMGGMSQDLLGDDFKSQGSHVPYHVADFSTQASQSGYAVDYVNQGAQVGFPGNFSNQNSQAGYSRFGSGNEFMSQDYMAHGSQGLFTQAGYNNPSQDDSSRNHFGMSNANPLQSQSLLNPLYSQPFGHYKTQPLNMQSSQPQQPQASHVQGSQNQKLYLLVGLRSS</sequence>
<evidence type="ECO:0000313" key="3">
    <source>
        <dbReference type="Proteomes" id="UP001291623"/>
    </source>
</evidence>
<dbReference type="Proteomes" id="UP001291623">
    <property type="component" value="Unassembled WGS sequence"/>
</dbReference>
<dbReference type="EMBL" id="JAVYJV010000006">
    <property type="protein sequence ID" value="KAK4369632.1"/>
    <property type="molecule type" value="Genomic_DNA"/>
</dbReference>
<comment type="caution">
    <text evidence="2">The sequence shown here is derived from an EMBL/GenBank/DDBJ whole genome shotgun (WGS) entry which is preliminary data.</text>
</comment>
<accession>A0AAE1SHN1</accession>